<protein>
    <submittedName>
        <fullName evidence="2">DUF296 domain-containing protein</fullName>
    </submittedName>
</protein>
<evidence type="ECO:0000313" key="2">
    <source>
        <dbReference type="EMBL" id="HCW93313.1"/>
    </source>
</evidence>
<dbReference type="PANTHER" id="PTHR34988">
    <property type="entry name" value="PROTEIN, PUTATIVE-RELATED"/>
    <property type="match status" value="1"/>
</dbReference>
<dbReference type="PIRSF" id="PIRSF016702">
    <property type="entry name" value="DNA_bp_PD1"/>
    <property type="match status" value="1"/>
</dbReference>
<evidence type="ECO:0000259" key="1">
    <source>
        <dbReference type="PROSITE" id="PS51742"/>
    </source>
</evidence>
<accession>A0A3D5QC46</accession>
<feature type="domain" description="PPC" evidence="1">
    <location>
        <begin position="5"/>
        <end position="142"/>
    </location>
</feature>
<dbReference type="EMBL" id="DPPF01000130">
    <property type="protein sequence ID" value="HCW93313.1"/>
    <property type="molecule type" value="Genomic_DNA"/>
</dbReference>
<organism evidence="2 3">
    <name type="scientific">Flexistipes sinusarabici</name>
    <dbReference type="NCBI Taxonomy" id="2352"/>
    <lineage>
        <taxon>Bacteria</taxon>
        <taxon>Pseudomonadati</taxon>
        <taxon>Deferribacterota</taxon>
        <taxon>Deferribacteres</taxon>
        <taxon>Deferribacterales</taxon>
        <taxon>Flexistipitaceae</taxon>
        <taxon>Flexistipes</taxon>
    </lineage>
</organism>
<proteinExistence type="predicted"/>
<dbReference type="Gene3D" id="3.30.1330.80">
    <property type="entry name" value="Hypothetical protein, similar to alpha- acetolactate decarboxylase, domain 2"/>
    <property type="match status" value="1"/>
</dbReference>
<name>A0A3D5QC46_FLESI</name>
<dbReference type="InterPro" id="IPR005175">
    <property type="entry name" value="PPC_dom"/>
</dbReference>
<sequence>MYNIFRIDNVYQGRLKKDEDLYYGLMNEIKNLNIHEGFIAGIGSVTKASIAFYNQKQGTYENTHVNEPMEIVSLKGNISLKDDKPFAHIHITLAKRDFTVIGGHLLPDTPVFAFEYEIFSYAGENANVRKFNEDTKLFLWSF</sequence>
<gene>
    <name evidence="2" type="ORF">DHM44_06500</name>
</gene>
<reference evidence="2 3" key="1">
    <citation type="journal article" date="2018" name="Nat. Biotechnol.">
        <title>A standardized bacterial taxonomy based on genome phylogeny substantially revises the tree of life.</title>
        <authorList>
            <person name="Parks D.H."/>
            <person name="Chuvochina M."/>
            <person name="Waite D.W."/>
            <person name="Rinke C."/>
            <person name="Skarshewski A."/>
            <person name="Chaumeil P.A."/>
            <person name="Hugenholtz P."/>
        </authorList>
    </citation>
    <scope>NUCLEOTIDE SEQUENCE [LARGE SCALE GENOMIC DNA]</scope>
    <source>
        <strain evidence="2">UBA8672</strain>
    </source>
</reference>
<dbReference type="AlphaFoldDB" id="A0A3D5QC46"/>
<dbReference type="InterPro" id="IPR025707">
    <property type="entry name" value="DNA_bp_PD1"/>
</dbReference>
<dbReference type="PANTHER" id="PTHR34988:SF1">
    <property type="entry name" value="DNA-BINDING PROTEIN"/>
    <property type="match status" value="1"/>
</dbReference>
<evidence type="ECO:0000313" key="3">
    <source>
        <dbReference type="Proteomes" id="UP000262325"/>
    </source>
</evidence>
<dbReference type="Proteomes" id="UP000262325">
    <property type="component" value="Unassembled WGS sequence"/>
</dbReference>
<comment type="caution">
    <text evidence="2">The sequence shown here is derived from an EMBL/GenBank/DDBJ whole genome shotgun (WGS) entry which is preliminary data.</text>
</comment>
<dbReference type="PROSITE" id="PS51742">
    <property type="entry name" value="PPC"/>
    <property type="match status" value="1"/>
</dbReference>
<dbReference type="CDD" id="cd11378">
    <property type="entry name" value="DUF296"/>
    <property type="match status" value="1"/>
</dbReference>
<dbReference type="SUPFAM" id="SSF117856">
    <property type="entry name" value="AF0104/ALDC/Ptd012-like"/>
    <property type="match status" value="1"/>
</dbReference>
<dbReference type="Pfam" id="PF03479">
    <property type="entry name" value="PCC"/>
    <property type="match status" value="1"/>
</dbReference>